<keyword evidence="2" id="KW-0732">Signal</keyword>
<dbReference type="RefSeq" id="WP_006970327.1">
    <property type="nucleotide sequence ID" value="NZ_ABCS01000010.1"/>
</dbReference>
<reference evidence="3 4" key="1">
    <citation type="submission" date="2007-06" db="EMBL/GenBank/DDBJ databases">
        <authorList>
            <person name="Shimkets L."/>
            <person name="Ferriera S."/>
            <person name="Johnson J."/>
            <person name="Kravitz S."/>
            <person name="Beeson K."/>
            <person name="Sutton G."/>
            <person name="Rogers Y.-H."/>
            <person name="Friedman R."/>
            <person name="Frazier M."/>
            <person name="Venter J.C."/>
        </authorList>
    </citation>
    <scope>NUCLEOTIDE SEQUENCE [LARGE SCALE GENOMIC DNA]</scope>
    <source>
        <strain evidence="3 4">SIR-1</strain>
    </source>
</reference>
<dbReference type="NCBIfam" id="NF033768">
    <property type="entry name" value="myxo_SS_tail"/>
    <property type="match status" value="1"/>
</dbReference>
<evidence type="ECO:0000256" key="2">
    <source>
        <dbReference type="SAM" id="SignalP"/>
    </source>
</evidence>
<feature type="region of interest" description="Disordered" evidence="1">
    <location>
        <begin position="596"/>
        <end position="648"/>
    </location>
</feature>
<dbReference type="InterPro" id="IPR049806">
    <property type="entry name" value="MasK-like_C"/>
</dbReference>
<dbReference type="AlphaFoldDB" id="A6G0S8"/>
<dbReference type="Pfam" id="PF10092">
    <property type="entry name" value="DUF2330"/>
    <property type="match status" value="1"/>
</dbReference>
<dbReference type="STRING" id="391625.PPSIR1_41684"/>
<dbReference type="InterPro" id="IPR019283">
    <property type="entry name" value="DUF2330"/>
</dbReference>
<name>A6G0S8_9BACT</name>
<dbReference type="eggNOG" id="COG0810">
    <property type="taxonomic scope" value="Bacteria"/>
</dbReference>
<sequence>MSIALTASLAAGAISLIPTPSHAFCGFYVAGADAELFNDATVVVLMRDGKRTVLSMQNAYRGPPEAFAMVVPVPVVLSEDDVKVLRPELFDRVETLSSPRLVEYWEQDPCGDGYGVAGLGLIGTGRGGGGTGSGYGFGGVPTVTVEAEFEVGEYEVVILSATESTGLDTWLRDNGYSIPAGAEPVLRPYVEAGSKFFVAKVDPARVQFDDQGRAMLSPLRMHYDSEEFSLPVRLGLINAPEGGKQDLIVHILAPRTRYELANYPNAFIPTNLDVKAETAERFGEFYVSLFDHTLEKNPGAVITEYAWSAGSCDPCPGPEAALTSKELLELGGDVLDSQSRALRADARPSMTVRPASKGVEADAGVDPMVVRRIVRAHARELESCRESVAAKVPPGAEFSGTLDLEFTVESSGKVGDVHLAEGGVDNQPLRDCLSGRMRRLKFPKPKGKGPATVRLPLVLRETEASAMSFSPTAASKFVLTRLHARYDGKGLGEDLVFESAGPVTGGREWMDMDGEIEQGAKVGDAYGVNNFQGRYVIRHEWTGAIECEEPHRGWWGGPPEGAQDEPKVAKQLATTTRGASLGSFVTAASVETLGVEASAASPKPEAQADAAEDKDGEAEKAEGAPEKAAEAKEAPAKDAPGSCACASSKGDLAGRGALDLGAALSILGLSLGLRRRRRVRVTSG</sequence>
<dbReference type="eggNOG" id="COG4402">
    <property type="taxonomic scope" value="Bacteria"/>
</dbReference>
<evidence type="ECO:0008006" key="5">
    <source>
        <dbReference type="Google" id="ProtNLM"/>
    </source>
</evidence>
<keyword evidence="4" id="KW-1185">Reference proteome</keyword>
<dbReference type="EMBL" id="ABCS01000010">
    <property type="protein sequence ID" value="EDM80466.1"/>
    <property type="molecule type" value="Genomic_DNA"/>
</dbReference>
<feature type="chain" id="PRO_5002693506" description="DUF2330 domain-containing protein" evidence="2">
    <location>
        <begin position="24"/>
        <end position="684"/>
    </location>
</feature>
<feature type="compositionally biased region" description="Basic and acidic residues" evidence="1">
    <location>
        <begin position="611"/>
        <end position="636"/>
    </location>
</feature>
<feature type="signal peptide" evidence="2">
    <location>
        <begin position="1"/>
        <end position="23"/>
    </location>
</feature>
<comment type="caution">
    <text evidence="3">The sequence shown here is derived from an EMBL/GenBank/DDBJ whole genome shotgun (WGS) entry which is preliminary data.</text>
</comment>
<gene>
    <name evidence="3" type="ORF">PPSIR1_41684</name>
</gene>
<proteinExistence type="predicted"/>
<evidence type="ECO:0000313" key="4">
    <source>
        <dbReference type="Proteomes" id="UP000005801"/>
    </source>
</evidence>
<protein>
    <recommendedName>
        <fullName evidence="5">DUF2330 domain-containing protein</fullName>
    </recommendedName>
</protein>
<organism evidence="3 4">
    <name type="scientific">Plesiocystis pacifica SIR-1</name>
    <dbReference type="NCBI Taxonomy" id="391625"/>
    <lineage>
        <taxon>Bacteria</taxon>
        <taxon>Pseudomonadati</taxon>
        <taxon>Myxococcota</taxon>
        <taxon>Polyangia</taxon>
        <taxon>Nannocystales</taxon>
        <taxon>Nannocystaceae</taxon>
        <taxon>Plesiocystis</taxon>
    </lineage>
</organism>
<evidence type="ECO:0000256" key="1">
    <source>
        <dbReference type="SAM" id="MobiDB-lite"/>
    </source>
</evidence>
<evidence type="ECO:0000313" key="3">
    <source>
        <dbReference type="EMBL" id="EDM80466.1"/>
    </source>
</evidence>
<accession>A6G0S8</accession>
<dbReference type="Proteomes" id="UP000005801">
    <property type="component" value="Unassembled WGS sequence"/>
</dbReference>